<dbReference type="InterPro" id="IPR036249">
    <property type="entry name" value="Thioredoxin-like_sf"/>
</dbReference>
<dbReference type="RefSeq" id="WP_009577133.1">
    <property type="nucleotide sequence ID" value="NZ_AEIG01000115.1"/>
</dbReference>
<sequence length="79" mass="8584">MELILYHTSGCHLCELAEDVVAKTVSAGADIQLTLVDIAISDDLMGRYGWTIPVLAKGASELNWPFDVAKLQAWLANLP</sequence>
<organism evidence="1 2">
    <name type="scientific">Aequoribacter fuscus</name>
    <dbReference type="NCBI Taxonomy" id="2518989"/>
    <lineage>
        <taxon>Bacteria</taxon>
        <taxon>Pseudomonadati</taxon>
        <taxon>Pseudomonadota</taxon>
        <taxon>Gammaproteobacteria</taxon>
        <taxon>Cellvibrionales</taxon>
        <taxon>Halieaceae</taxon>
        <taxon>Aequoribacter</taxon>
    </lineage>
</organism>
<dbReference type="SUPFAM" id="SSF52833">
    <property type="entry name" value="Thioredoxin-like"/>
    <property type="match status" value="1"/>
</dbReference>
<dbReference type="eggNOG" id="COG0695">
    <property type="taxonomic scope" value="Bacteria"/>
</dbReference>
<evidence type="ECO:0000313" key="2">
    <source>
        <dbReference type="Proteomes" id="UP000005615"/>
    </source>
</evidence>
<dbReference type="Pfam" id="PF05768">
    <property type="entry name" value="Glrx-like"/>
    <property type="match status" value="1"/>
</dbReference>
<gene>
    <name evidence="1" type="ORF">IMCC3088_276</name>
</gene>
<dbReference type="EMBL" id="AEIG01000115">
    <property type="protein sequence ID" value="EGG28391.1"/>
    <property type="molecule type" value="Genomic_DNA"/>
</dbReference>
<protein>
    <submittedName>
        <fullName evidence="1">Thiol-disulfide isomerase and thioredoxin</fullName>
    </submittedName>
</protein>
<comment type="caution">
    <text evidence="1">The sequence shown here is derived from an EMBL/GenBank/DDBJ whole genome shotgun (WGS) entry which is preliminary data.</text>
</comment>
<accession>F3L5J8</accession>
<dbReference type="Gene3D" id="3.40.30.10">
    <property type="entry name" value="Glutaredoxin"/>
    <property type="match status" value="1"/>
</dbReference>
<keyword evidence="1" id="KW-0413">Isomerase</keyword>
<dbReference type="STRING" id="2518989.IMCC3088_276"/>
<name>F3L5J8_9GAMM</name>
<dbReference type="InterPro" id="IPR008554">
    <property type="entry name" value="Glutaredoxin-like"/>
</dbReference>
<proteinExistence type="predicted"/>
<reference evidence="1 2" key="1">
    <citation type="journal article" date="2011" name="J. Bacteriol.">
        <title>Genome sequence of strain IMCC3088, a proteorhodopsin-containing marine bacterium belonging to the OM60/NOR5 clade.</title>
        <authorList>
            <person name="Jang Y."/>
            <person name="Oh H.M."/>
            <person name="Kang I."/>
            <person name="Lee K."/>
            <person name="Yang S.J."/>
            <person name="Cho J.C."/>
        </authorList>
    </citation>
    <scope>NUCLEOTIDE SEQUENCE [LARGE SCALE GENOMIC DNA]</scope>
    <source>
        <strain evidence="1 2">IMCC3088</strain>
    </source>
</reference>
<dbReference type="AlphaFoldDB" id="F3L5J8"/>
<dbReference type="GO" id="GO:0016853">
    <property type="term" value="F:isomerase activity"/>
    <property type="evidence" value="ECO:0007669"/>
    <property type="project" value="UniProtKB-KW"/>
</dbReference>
<evidence type="ECO:0000313" key="1">
    <source>
        <dbReference type="EMBL" id="EGG28391.1"/>
    </source>
</evidence>
<keyword evidence="2" id="KW-1185">Reference proteome</keyword>
<dbReference type="Proteomes" id="UP000005615">
    <property type="component" value="Unassembled WGS sequence"/>
</dbReference>